<dbReference type="Pfam" id="PF01284">
    <property type="entry name" value="MARVEL"/>
    <property type="match status" value="1"/>
</dbReference>
<feature type="domain" description="MARVEL" evidence="7">
    <location>
        <begin position="85"/>
        <end position="194"/>
    </location>
</feature>
<feature type="transmembrane region" description="Helical" evidence="6">
    <location>
        <begin position="224"/>
        <end position="244"/>
    </location>
</feature>
<proteinExistence type="predicted"/>
<keyword evidence="3 6" id="KW-1133">Transmembrane helix</keyword>
<dbReference type="InterPro" id="IPR008253">
    <property type="entry name" value="Marvel"/>
</dbReference>
<dbReference type="EMBL" id="CDHK01000008">
    <property type="protein sequence ID" value="CEJ60189.1"/>
    <property type="molecule type" value="Genomic_DNA"/>
</dbReference>
<evidence type="ECO:0000256" key="2">
    <source>
        <dbReference type="ARBA" id="ARBA00022692"/>
    </source>
</evidence>
<name>A0A0F7TU53_PENBI</name>
<gene>
    <name evidence="8" type="ORF">PMG11_08774</name>
</gene>
<feature type="transmembrane region" description="Helical" evidence="6">
    <location>
        <begin position="78"/>
        <end position="99"/>
    </location>
</feature>
<feature type="transmembrane region" description="Helical" evidence="6">
    <location>
        <begin position="159"/>
        <end position="181"/>
    </location>
</feature>
<accession>A0A0F7TU53</accession>
<feature type="transmembrane region" description="Helical" evidence="6">
    <location>
        <begin position="119"/>
        <end position="139"/>
    </location>
</feature>
<evidence type="ECO:0000256" key="1">
    <source>
        <dbReference type="ARBA" id="ARBA00004141"/>
    </source>
</evidence>
<evidence type="ECO:0000256" key="3">
    <source>
        <dbReference type="ARBA" id="ARBA00022989"/>
    </source>
</evidence>
<dbReference type="PANTHER" id="PTHR42083:SF1">
    <property type="entry name" value="MARVEL DOMAIN-CONTAINING PROTEIN"/>
    <property type="match status" value="1"/>
</dbReference>
<evidence type="ECO:0000256" key="6">
    <source>
        <dbReference type="SAM" id="Phobius"/>
    </source>
</evidence>
<dbReference type="GO" id="GO:0016020">
    <property type="term" value="C:membrane"/>
    <property type="evidence" value="ECO:0007669"/>
    <property type="project" value="UniProtKB-SubCell"/>
</dbReference>
<dbReference type="Proteomes" id="UP000042958">
    <property type="component" value="Unassembled WGS sequence"/>
</dbReference>
<keyword evidence="9" id="KW-1185">Reference proteome</keyword>
<evidence type="ECO:0000313" key="9">
    <source>
        <dbReference type="Proteomes" id="UP000042958"/>
    </source>
</evidence>
<dbReference type="AlphaFoldDB" id="A0A0F7TU53"/>
<evidence type="ECO:0000256" key="5">
    <source>
        <dbReference type="SAM" id="MobiDB-lite"/>
    </source>
</evidence>
<keyword evidence="2 6" id="KW-0812">Transmembrane</keyword>
<feature type="region of interest" description="Disordered" evidence="5">
    <location>
        <begin position="189"/>
        <end position="214"/>
    </location>
</feature>
<evidence type="ECO:0000259" key="7">
    <source>
        <dbReference type="Pfam" id="PF01284"/>
    </source>
</evidence>
<evidence type="ECO:0000256" key="4">
    <source>
        <dbReference type="ARBA" id="ARBA00023136"/>
    </source>
</evidence>
<dbReference type="OrthoDB" id="5363290at2759"/>
<evidence type="ECO:0000313" key="8">
    <source>
        <dbReference type="EMBL" id="CEJ60189.1"/>
    </source>
</evidence>
<feature type="compositionally biased region" description="Low complexity" evidence="5">
    <location>
        <begin position="198"/>
        <end position="214"/>
    </location>
</feature>
<protein>
    <recommendedName>
        <fullName evidence="7">MARVEL domain-containing protein</fullName>
    </recommendedName>
</protein>
<dbReference type="PANTHER" id="PTHR42083">
    <property type="entry name" value="MARVEL DOMAIN-CONTAINING PROTEIN"/>
    <property type="match status" value="1"/>
</dbReference>
<reference evidence="9" key="1">
    <citation type="journal article" date="2015" name="Genome Announc.">
        <title>Draft genome sequence of the fungus Penicillium brasilianum MG11.</title>
        <authorList>
            <person name="Horn F."/>
            <person name="Linde J."/>
            <person name="Mattern D.J."/>
            <person name="Walther G."/>
            <person name="Guthke R."/>
            <person name="Brakhage A.A."/>
            <person name="Valiante V."/>
        </authorList>
    </citation>
    <scope>NUCLEOTIDE SEQUENCE [LARGE SCALE GENOMIC DNA]</scope>
    <source>
        <strain evidence="9">MG11</strain>
    </source>
</reference>
<comment type="subcellular location">
    <subcellularLocation>
        <location evidence="1">Membrane</location>
        <topology evidence="1">Multi-pass membrane protein</topology>
    </subcellularLocation>
</comment>
<organism evidence="8 9">
    <name type="scientific">Penicillium brasilianum</name>
    <dbReference type="NCBI Taxonomy" id="104259"/>
    <lineage>
        <taxon>Eukaryota</taxon>
        <taxon>Fungi</taxon>
        <taxon>Dikarya</taxon>
        <taxon>Ascomycota</taxon>
        <taxon>Pezizomycotina</taxon>
        <taxon>Eurotiomycetes</taxon>
        <taxon>Eurotiomycetidae</taxon>
        <taxon>Eurotiales</taxon>
        <taxon>Aspergillaceae</taxon>
        <taxon>Penicillium</taxon>
    </lineage>
</organism>
<keyword evidence="4 6" id="KW-0472">Membrane</keyword>
<sequence>MSFLVVPLVKFGLSKAKKHHAAKKQAKQAEQFQQPGYNPNYGPEAPIQMSNYPPNVVPGADIQYPSNPAEPVSKGTKLMGMFVSGVRFLQFVFGLTVIGLYGKDVRHDHDDEHTWHAKWVFAMITAFLATSTAAVHMILPFLMRRVTYRPNQKLKLPQFVWEFILCILWLALFGIFGKMYIGVYASGSKDTGKRDTDTTTSSSSTSSSDSGLGDASKINRMRHAVWIDLINLVMWVVTASWVLLRWLKSRRAADRDAMVDGEKAEQI</sequence>